<feature type="signal peptide" evidence="3">
    <location>
        <begin position="1"/>
        <end position="21"/>
    </location>
</feature>
<feature type="chain" id="PRO_5043871765" evidence="3">
    <location>
        <begin position="22"/>
        <end position="209"/>
    </location>
</feature>
<evidence type="ECO:0000313" key="4">
    <source>
        <dbReference type="EMBL" id="WTP91217.1"/>
    </source>
</evidence>
<feature type="compositionally biased region" description="Basic and acidic residues" evidence="2">
    <location>
        <begin position="152"/>
        <end position="164"/>
    </location>
</feature>
<feature type="region of interest" description="Disordered" evidence="2">
    <location>
        <begin position="144"/>
        <end position="164"/>
    </location>
</feature>
<accession>A0AAU1I8A2</accession>
<sequence length="209" mass="21624">MRAYVRRACVPAVLLSAVLLAGCSSHSDSGDSVASQEPAGEAPVGEAAVEASKSASSSGPGPVLEVGETGEFATGETDEDGEKYEVTSRMSVKVVSADYVTAEQADRSNEPENGQYVKLTLTLKNVGAAPAEIMTYGRMEWEDTDTAAQDASTRDGAGDGRSLDRAYEPGQSVTGHLILDVGDEGGTVSYNGSEDPNADGPVFSVNLPE</sequence>
<dbReference type="InterPro" id="IPR029050">
    <property type="entry name" value="Immunoprotect_excell_Ig-like"/>
</dbReference>
<name>A0AAU1I8A2_9ACTN</name>
<feature type="compositionally biased region" description="Low complexity" evidence="2">
    <location>
        <begin position="26"/>
        <end position="63"/>
    </location>
</feature>
<keyword evidence="1 3" id="KW-0732">Signal</keyword>
<feature type="region of interest" description="Disordered" evidence="2">
    <location>
        <begin position="184"/>
        <end position="209"/>
    </location>
</feature>
<dbReference type="EMBL" id="CP108140">
    <property type="protein sequence ID" value="WTP91217.1"/>
    <property type="molecule type" value="Genomic_DNA"/>
</dbReference>
<evidence type="ECO:0000256" key="1">
    <source>
        <dbReference type="ARBA" id="ARBA00022729"/>
    </source>
</evidence>
<organism evidence="4">
    <name type="scientific">Streptomyces sp. NBC_00180</name>
    <dbReference type="NCBI Taxonomy" id="2903632"/>
    <lineage>
        <taxon>Bacteria</taxon>
        <taxon>Bacillati</taxon>
        <taxon>Actinomycetota</taxon>
        <taxon>Actinomycetes</taxon>
        <taxon>Kitasatosporales</taxon>
        <taxon>Streptomycetaceae</taxon>
        <taxon>Streptomyces</taxon>
    </lineage>
</organism>
<dbReference type="Gene3D" id="2.60.40.1240">
    <property type="match status" value="1"/>
</dbReference>
<protein>
    <submittedName>
        <fullName evidence="4">DUF4352 domain-containing protein</fullName>
    </submittedName>
</protein>
<proteinExistence type="predicted"/>
<dbReference type="AlphaFoldDB" id="A0AAU1I8A2"/>
<evidence type="ECO:0000256" key="3">
    <source>
        <dbReference type="SAM" id="SignalP"/>
    </source>
</evidence>
<reference evidence="4" key="1">
    <citation type="submission" date="2022-10" db="EMBL/GenBank/DDBJ databases">
        <title>The complete genomes of actinobacterial strains from the NBC collection.</title>
        <authorList>
            <person name="Joergensen T.S."/>
            <person name="Alvarez Arevalo M."/>
            <person name="Sterndorff E.B."/>
            <person name="Faurdal D."/>
            <person name="Vuksanovic O."/>
            <person name="Mourched A.-S."/>
            <person name="Charusanti P."/>
            <person name="Shaw S."/>
            <person name="Blin K."/>
            <person name="Weber T."/>
        </authorList>
    </citation>
    <scope>NUCLEOTIDE SEQUENCE</scope>
    <source>
        <strain evidence="4">NBC 00180</strain>
    </source>
</reference>
<evidence type="ECO:0000256" key="2">
    <source>
        <dbReference type="SAM" id="MobiDB-lite"/>
    </source>
</evidence>
<gene>
    <name evidence="4" type="ORF">OG477_40395</name>
</gene>
<feature type="region of interest" description="Disordered" evidence="2">
    <location>
        <begin position="26"/>
        <end position="87"/>
    </location>
</feature>
<dbReference type="PROSITE" id="PS51257">
    <property type="entry name" value="PROKAR_LIPOPROTEIN"/>
    <property type="match status" value="1"/>
</dbReference>